<keyword evidence="4" id="KW-0560">Oxidoreductase</keyword>
<evidence type="ECO:0000256" key="4">
    <source>
        <dbReference type="ARBA" id="ARBA00023002"/>
    </source>
</evidence>
<evidence type="ECO:0000313" key="8">
    <source>
        <dbReference type="Proteomes" id="UP001310890"/>
    </source>
</evidence>
<protein>
    <recommendedName>
        <fullName evidence="6">FAD-binding domain-containing protein</fullName>
    </recommendedName>
</protein>
<comment type="caution">
    <text evidence="7">The sequence shown here is derived from an EMBL/GenBank/DDBJ whole genome shotgun (WGS) entry which is preliminary data.</text>
</comment>
<dbReference type="PRINTS" id="PR00420">
    <property type="entry name" value="RNGMNOXGNASE"/>
</dbReference>
<evidence type="ECO:0000313" key="7">
    <source>
        <dbReference type="EMBL" id="KAK5113781.1"/>
    </source>
</evidence>
<dbReference type="SUPFAM" id="SSF51905">
    <property type="entry name" value="FAD/NAD(P)-binding domain"/>
    <property type="match status" value="1"/>
</dbReference>
<dbReference type="PANTHER" id="PTHR13789:SF314">
    <property type="entry name" value="FAD-BINDING DOMAIN-CONTAINING PROTEIN"/>
    <property type="match status" value="1"/>
</dbReference>
<dbReference type="Proteomes" id="UP001310890">
    <property type="component" value="Unassembled WGS sequence"/>
</dbReference>
<comment type="similarity">
    <text evidence="1">Belongs to the paxM FAD-dependent monooxygenase family.</text>
</comment>
<name>A0AAN7TFR3_9PEZI</name>
<dbReference type="InterPro" id="IPR002938">
    <property type="entry name" value="FAD-bd"/>
</dbReference>
<dbReference type="GO" id="GO:0071949">
    <property type="term" value="F:FAD binding"/>
    <property type="evidence" value="ECO:0007669"/>
    <property type="project" value="InterPro"/>
</dbReference>
<keyword evidence="2" id="KW-0285">Flavoprotein</keyword>
<evidence type="ECO:0000256" key="3">
    <source>
        <dbReference type="ARBA" id="ARBA00022827"/>
    </source>
</evidence>
<keyword evidence="5" id="KW-0503">Monooxygenase</keyword>
<proteinExistence type="inferred from homology"/>
<feature type="domain" description="FAD-binding" evidence="6">
    <location>
        <begin position="33"/>
        <end position="116"/>
    </location>
</feature>
<dbReference type="InterPro" id="IPR050493">
    <property type="entry name" value="FAD-dep_Monooxygenase_BioMet"/>
</dbReference>
<evidence type="ECO:0000256" key="5">
    <source>
        <dbReference type="ARBA" id="ARBA00023033"/>
    </source>
</evidence>
<keyword evidence="3" id="KW-0274">FAD</keyword>
<gene>
    <name evidence="7" type="ORF">LTR62_003165</name>
</gene>
<dbReference type="EMBL" id="JAVRRL010000021">
    <property type="protein sequence ID" value="KAK5113781.1"/>
    <property type="molecule type" value="Genomic_DNA"/>
</dbReference>
<reference evidence="7" key="1">
    <citation type="submission" date="2023-08" db="EMBL/GenBank/DDBJ databases">
        <title>Black Yeasts Isolated from many extreme environments.</title>
        <authorList>
            <person name="Coleine C."/>
            <person name="Stajich J.E."/>
            <person name="Selbmann L."/>
        </authorList>
    </citation>
    <scope>NUCLEOTIDE SEQUENCE</scope>
    <source>
        <strain evidence="7">CCFEE 5401</strain>
    </source>
</reference>
<organism evidence="7 8">
    <name type="scientific">Meristemomyces frigidus</name>
    <dbReference type="NCBI Taxonomy" id="1508187"/>
    <lineage>
        <taxon>Eukaryota</taxon>
        <taxon>Fungi</taxon>
        <taxon>Dikarya</taxon>
        <taxon>Ascomycota</taxon>
        <taxon>Pezizomycotina</taxon>
        <taxon>Dothideomycetes</taxon>
        <taxon>Dothideomycetidae</taxon>
        <taxon>Mycosphaerellales</taxon>
        <taxon>Teratosphaeriaceae</taxon>
        <taxon>Meristemomyces</taxon>
    </lineage>
</organism>
<evidence type="ECO:0000256" key="1">
    <source>
        <dbReference type="ARBA" id="ARBA00007992"/>
    </source>
</evidence>
<accession>A0AAN7TFR3</accession>
<sequence length="189" mass="21407">MLGKQTTESWTAEGTREDLLRCFEDFGPCITALLKQAGNVRLWQLRDQDPLPTYVKGRTILVGDAAHAMTPHQGQGATQSIEDAEAFTLFNTPLNVNHESAPEILSKIDTVRRTRASKIQNITRESRARKSAEDLYRHNLYAWTYPGVWECLVRLEEGMEMIDVSSVDRGRLEECALDMLGMTNVPRVR</sequence>
<dbReference type="InterPro" id="IPR036188">
    <property type="entry name" value="FAD/NAD-bd_sf"/>
</dbReference>
<dbReference type="AlphaFoldDB" id="A0AAN7TFR3"/>
<dbReference type="Pfam" id="PF01494">
    <property type="entry name" value="FAD_binding_3"/>
    <property type="match status" value="1"/>
</dbReference>
<evidence type="ECO:0000256" key="2">
    <source>
        <dbReference type="ARBA" id="ARBA00022630"/>
    </source>
</evidence>
<dbReference type="GO" id="GO:0004497">
    <property type="term" value="F:monooxygenase activity"/>
    <property type="evidence" value="ECO:0007669"/>
    <property type="project" value="UniProtKB-KW"/>
</dbReference>
<dbReference type="PANTHER" id="PTHR13789">
    <property type="entry name" value="MONOOXYGENASE"/>
    <property type="match status" value="1"/>
</dbReference>
<dbReference type="SUPFAM" id="SSF54373">
    <property type="entry name" value="FAD-linked reductases, C-terminal domain"/>
    <property type="match status" value="1"/>
</dbReference>
<evidence type="ECO:0000259" key="6">
    <source>
        <dbReference type="Pfam" id="PF01494"/>
    </source>
</evidence>
<dbReference type="Gene3D" id="3.50.50.60">
    <property type="entry name" value="FAD/NAD(P)-binding domain"/>
    <property type="match status" value="1"/>
</dbReference>